<feature type="domain" description="GST N-terminal" evidence="1">
    <location>
        <begin position="1"/>
        <end position="82"/>
    </location>
</feature>
<organism evidence="3 4">
    <name type="scientific">Plastoroseomonas hellenica</name>
    <dbReference type="NCBI Taxonomy" id="2687306"/>
    <lineage>
        <taxon>Bacteria</taxon>
        <taxon>Pseudomonadati</taxon>
        <taxon>Pseudomonadota</taxon>
        <taxon>Alphaproteobacteria</taxon>
        <taxon>Acetobacterales</taxon>
        <taxon>Acetobacteraceae</taxon>
        <taxon>Plastoroseomonas</taxon>
    </lineage>
</organism>
<reference evidence="4" key="1">
    <citation type="journal article" date="2021" name="Syst. Appl. Microbiol.">
        <title>Roseomonas hellenica sp. nov., isolated from roots of wild-growing Alkanna tinctoria.</title>
        <authorList>
            <person name="Rat A."/>
            <person name="Naranjo H.D."/>
            <person name="Lebbe L."/>
            <person name="Cnockaert M."/>
            <person name="Krigas N."/>
            <person name="Grigoriadou K."/>
            <person name="Maloupa E."/>
            <person name="Willems A."/>
        </authorList>
    </citation>
    <scope>NUCLEOTIDE SEQUENCE [LARGE SCALE GENOMIC DNA]</scope>
    <source>
        <strain evidence="4">LMG 31523</strain>
    </source>
</reference>
<dbReference type="SUPFAM" id="SSF52833">
    <property type="entry name" value="Thioredoxin-like"/>
    <property type="match status" value="1"/>
</dbReference>
<dbReference type="InterPro" id="IPR040079">
    <property type="entry name" value="Glutathione_S-Trfase"/>
</dbReference>
<dbReference type="SFLD" id="SFLDG00358">
    <property type="entry name" value="Main_(cytGST)"/>
    <property type="match status" value="1"/>
</dbReference>
<accession>A0ABS5F069</accession>
<sequence>MYVLHDSRLSGNAWKVRILLSQLGLPFRRVSYVLPEGRTRTPEFLAKNPVGKVPMLELPSGEALFESNAILCHLAEGTPFLPEGLDRARVLQWMFFDQSEALKALAGARFWIGIAKKPEEKAAEIPVWHAAGNKALGILDGHLAARDFLVGERYTIADLANFPYVAMAHEGGFDMARYPNVTAWIDRIRAQPGHVPLIQDDAKGVV</sequence>
<dbReference type="InterPro" id="IPR010987">
    <property type="entry name" value="Glutathione-S-Trfase_C-like"/>
</dbReference>
<evidence type="ECO:0000259" key="1">
    <source>
        <dbReference type="PROSITE" id="PS50404"/>
    </source>
</evidence>
<dbReference type="InterPro" id="IPR036282">
    <property type="entry name" value="Glutathione-S-Trfase_C_sf"/>
</dbReference>
<feature type="domain" description="GST C-terminal" evidence="2">
    <location>
        <begin position="83"/>
        <end position="206"/>
    </location>
</feature>
<dbReference type="EMBL" id="JAAGBB010000018">
    <property type="protein sequence ID" value="MBR0665873.1"/>
    <property type="molecule type" value="Genomic_DNA"/>
</dbReference>
<dbReference type="CDD" id="cd03056">
    <property type="entry name" value="GST_N_4"/>
    <property type="match status" value="1"/>
</dbReference>
<name>A0ABS5F069_9PROT</name>
<protein>
    <submittedName>
        <fullName evidence="3">Glutathione S-transferase family protein</fullName>
    </submittedName>
</protein>
<dbReference type="PROSITE" id="PS50404">
    <property type="entry name" value="GST_NTER"/>
    <property type="match status" value="1"/>
</dbReference>
<dbReference type="SUPFAM" id="SSF47616">
    <property type="entry name" value="GST C-terminal domain-like"/>
    <property type="match status" value="1"/>
</dbReference>
<dbReference type="Proteomes" id="UP001196870">
    <property type="component" value="Unassembled WGS sequence"/>
</dbReference>
<keyword evidence="4" id="KW-1185">Reference proteome</keyword>
<dbReference type="InterPro" id="IPR036249">
    <property type="entry name" value="Thioredoxin-like_sf"/>
</dbReference>
<dbReference type="RefSeq" id="WP_211853543.1">
    <property type="nucleotide sequence ID" value="NZ_JAAGBB010000018.1"/>
</dbReference>
<dbReference type="SFLD" id="SFLDS00019">
    <property type="entry name" value="Glutathione_Transferase_(cytos"/>
    <property type="match status" value="1"/>
</dbReference>
<evidence type="ECO:0000259" key="2">
    <source>
        <dbReference type="PROSITE" id="PS50405"/>
    </source>
</evidence>
<dbReference type="Gene3D" id="1.20.1050.10">
    <property type="match status" value="1"/>
</dbReference>
<dbReference type="InterPro" id="IPR004045">
    <property type="entry name" value="Glutathione_S-Trfase_N"/>
</dbReference>
<evidence type="ECO:0000313" key="4">
    <source>
        <dbReference type="Proteomes" id="UP001196870"/>
    </source>
</evidence>
<dbReference type="PANTHER" id="PTHR44051:SF2">
    <property type="entry name" value="HYPOTHETICAL GLUTATHIONE S-TRANSFERASE LIKE PROTEIN"/>
    <property type="match status" value="1"/>
</dbReference>
<dbReference type="Pfam" id="PF00043">
    <property type="entry name" value="GST_C"/>
    <property type="match status" value="1"/>
</dbReference>
<comment type="caution">
    <text evidence="3">The sequence shown here is derived from an EMBL/GenBank/DDBJ whole genome shotgun (WGS) entry which is preliminary data.</text>
</comment>
<dbReference type="PROSITE" id="PS50405">
    <property type="entry name" value="GST_CTER"/>
    <property type="match status" value="1"/>
</dbReference>
<proteinExistence type="predicted"/>
<evidence type="ECO:0000313" key="3">
    <source>
        <dbReference type="EMBL" id="MBR0665873.1"/>
    </source>
</evidence>
<dbReference type="SFLD" id="SFLDG01151">
    <property type="entry name" value="Main.2:_Nu-like"/>
    <property type="match status" value="1"/>
</dbReference>
<dbReference type="Pfam" id="PF13409">
    <property type="entry name" value="GST_N_2"/>
    <property type="match status" value="1"/>
</dbReference>
<gene>
    <name evidence="3" type="ORF">GXW71_16060</name>
</gene>
<dbReference type="Gene3D" id="3.40.30.10">
    <property type="entry name" value="Glutaredoxin"/>
    <property type="match status" value="1"/>
</dbReference>
<dbReference type="PANTHER" id="PTHR44051">
    <property type="entry name" value="GLUTATHIONE S-TRANSFERASE-RELATED"/>
    <property type="match status" value="1"/>
</dbReference>
<dbReference type="InterPro" id="IPR004046">
    <property type="entry name" value="GST_C"/>
</dbReference>